<protein>
    <submittedName>
        <fullName evidence="1">Uncharacterized protein</fullName>
    </submittedName>
</protein>
<proteinExistence type="predicted"/>
<dbReference type="AlphaFoldDB" id="A0A0F9TJW2"/>
<dbReference type="EMBL" id="LAZR01000313">
    <property type="protein sequence ID" value="KKN75222.1"/>
    <property type="molecule type" value="Genomic_DNA"/>
</dbReference>
<reference evidence="1" key="1">
    <citation type="journal article" date="2015" name="Nature">
        <title>Complex archaea that bridge the gap between prokaryotes and eukaryotes.</title>
        <authorList>
            <person name="Spang A."/>
            <person name="Saw J.H."/>
            <person name="Jorgensen S.L."/>
            <person name="Zaremba-Niedzwiedzka K."/>
            <person name="Martijn J."/>
            <person name="Lind A.E."/>
            <person name="van Eijk R."/>
            <person name="Schleper C."/>
            <person name="Guy L."/>
            <person name="Ettema T.J."/>
        </authorList>
    </citation>
    <scope>NUCLEOTIDE SEQUENCE</scope>
</reference>
<accession>A0A0F9TJW2</accession>
<sequence>MTPTTFTCQKCGYQWTPRPGRLEQARDKPLKCANPRCQSLDWDKKRRLSK</sequence>
<comment type="caution">
    <text evidence="1">The sequence shown here is derived from an EMBL/GenBank/DDBJ whole genome shotgun (WGS) entry which is preliminary data.</text>
</comment>
<gene>
    <name evidence="1" type="ORF">LCGC14_0382210</name>
</gene>
<organism evidence="1">
    <name type="scientific">marine sediment metagenome</name>
    <dbReference type="NCBI Taxonomy" id="412755"/>
    <lineage>
        <taxon>unclassified sequences</taxon>
        <taxon>metagenomes</taxon>
        <taxon>ecological metagenomes</taxon>
    </lineage>
</organism>
<name>A0A0F9TJW2_9ZZZZ</name>
<evidence type="ECO:0000313" key="1">
    <source>
        <dbReference type="EMBL" id="KKN75222.1"/>
    </source>
</evidence>